<evidence type="ECO:0000313" key="1">
    <source>
        <dbReference type="EMBL" id="KAI4459846.1"/>
    </source>
</evidence>
<gene>
    <name evidence="1" type="ORF">MML48_6g00010580</name>
</gene>
<protein>
    <submittedName>
        <fullName evidence="1">Homeobox protein rough-related</fullName>
    </submittedName>
</protein>
<accession>A0ACB9SZ90</accession>
<dbReference type="EMBL" id="CM043020">
    <property type="protein sequence ID" value="KAI4459846.1"/>
    <property type="molecule type" value="Genomic_DNA"/>
</dbReference>
<proteinExistence type="predicted"/>
<dbReference type="Proteomes" id="UP001056778">
    <property type="component" value="Chromosome 6"/>
</dbReference>
<name>A0ACB9SZ90_HOLOL</name>
<sequence>MMMMDMGMYGHGHHNQHNNSYSTDANFYNYNPDSVQAHHPLQSTHYTSPYHYEEPYLYTSDNAETPPSPQDVNYYPHHQIQENPIINTETGLSYTNLDYGAANASVYPPSIGHQNVYPTDSYQRNHPADVMPRHPSENVQDNHGYLHETKYIPHHQMENDNYHPHILTNSAPSSCMEYQHHRYKEENIQGVEMERHHNHRQHHIIHNMNNVPQPQPVIPTYKWMQVKRNVPKPSAPKISAPNITDYAATTTPGNLDTTNPANRTACLGSNTSLTSSMLGLNCLNTGRTNFTNKQLTELEKEFHFNKYLTRARRIEIASALQLNETQVKIWFQNRRMKQKKRMKEGLIPAEPPSNSSSNANSLSQTENALPGSSENSRESN</sequence>
<keyword evidence="2" id="KW-1185">Reference proteome</keyword>
<keyword evidence="1" id="KW-0371">Homeobox</keyword>
<evidence type="ECO:0000313" key="2">
    <source>
        <dbReference type="Proteomes" id="UP001056778"/>
    </source>
</evidence>
<reference evidence="1" key="1">
    <citation type="submission" date="2022-04" db="EMBL/GenBank/DDBJ databases">
        <title>Chromosome-scale genome assembly of Holotrichia oblita Faldermann.</title>
        <authorList>
            <person name="Rongchong L."/>
        </authorList>
    </citation>
    <scope>NUCLEOTIDE SEQUENCE</scope>
    <source>
        <strain evidence="1">81SQS9</strain>
    </source>
</reference>
<keyword evidence="1" id="KW-0238">DNA-binding</keyword>
<organism evidence="1 2">
    <name type="scientific">Holotrichia oblita</name>
    <name type="common">Chafer beetle</name>
    <dbReference type="NCBI Taxonomy" id="644536"/>
    <lineage>
        <taxon>Eukaryota</taxon>
        <taxon>Metazoa</taxon>
        <taxon>Ecdysozoa</taxon>
        <taxon>Arthropoda</taxon>
        <taxon>Hexapoda</taxon>
        <taxon>Insecta</taxon>
        <taxon>Pterygota</taxon>
        <taxon>Neoptera</taxon>
        <taxon>Endopterygota</taxon>
        <taxon>Coleoptera</taxon>
        <taxon>Polyphaga</taxon>
        <taxon>Scarabaeiformia</taxon>
        <taxon>Scarabaeidae</taxon>
        <taxon>Melolonthinae</taxon>
        <taxon>Holotrichia</taxon>
    </lineage>
</organism>
<comment type="caution">
    <text evidence="1">The sequence shown here is derived from an EMBL/GenBank/DDBJ whole genome shotgun (WGS) entry which is preliminary data.</text>
</comment>